<dbReference type="PANTHER" id="PTHR43684">
    <property type="match status" value="1"/>
</dbReference>
<reference evidence="2" key="1">
    <citation type="submission" date="2022-06" db="EMBL/GenBank/DDBJ databases">
        <title>Sneathiella actinostolidae sp. nov., isolated from a sea anemonein the Western Pacific Ocean.</title>
        <authorList>
            <person name="Wei M.J."/>
        </authorList>
    </citation>
    <scope>NUCLEOTIDE SEQUENCE</scope>
    <source>
        <strain evidence="2">PHK-P5</strain>
    </source>
</reference>
<organism evidence="2 3">
    <name type="scientific">Sneathiella marina</name>
    <dbReference type="NCBI Taxonomy" id="2950108"/>
    <lineage>
        <taxon>Bacteria</taxon>
        <taxon>Pseudomonadati</taxon>
        <taxon>Pseudomonadota</taxon>
        <taxon>Alphaproteobacteria</taxon>
        <taxon>Sneathiellales</taxon>
        <taxon>Sneathiellaceae</taxon>
        <taxon>Sneathiella</taxon>
    </lineage>
</organism>
<dbReference type="Gene3D" id="3.90.226.10">
    <property type="entry name" value="2-enoyl-CoA Hydratase, Chain A, domain 1"/>
    <property type="match status" value="1"/>
</dbReference>
<dbReference type="InterPro" id="IPR029045">
    <property type="entry name" value="ClpP/crotonase-like_dom_sf"/>
</dbReference>
<dbReference type="Pfam" id="PF00378">
    <property type="entry name" value="ECH_1"/>
    <property type="match status" value="1"/>
</dbReference>
<gene>
    <name evidence="2" type="ORF">NBZ79_17395</name>
</gene>
<dbReference type="InterPro" id="IPR001753">
    <property type="entry name" value="Enoyl-CoA_hydra/iso"/>
</dbReference>
<keyword evidence="3" id="KW-1185">Reference proteome</keyword>
<comment type="similarity">
    <text evidence="1">Belongs to the enoyl-CoA hydratase/isomerase family.</text>
</comment>
<dbReference type="GO" id="GO:0004300">
    <property type="term" value="F:enoyl-CoA hydratase activity"/>
    <property type="evidence" value="ECO:0007669"/>
    <property type="project" value="UniProtKB-EC"/>
</dbReference>
<evidence type="ECO:0000313" key="2">
    <source>
        <dbReference type="EMBL" id="USG60936.1"/>
    </source>
</evidence>
<dbReference type="PANTHER" id="PTHR43684:SF4">
    <property type="entry name" value="ENOYL-COA HYDRATASE_ISOMERASE FAMILY PROTEIN (AFU_ORTHOLOGUE AFUA_1G01890)"/>
    <property type="match status" value="1"/>
</dbReference>
<dbReference type="InterPro" id="IPR051053">
    <property type="entry name" value="ECH/Chromodomain_protein"/>
</dbReference>
<evidence type="ECO:0000256" key="1">
    <source>
        <dbReference type="ARBA" id="ARBA00005254"/>
    </source>
</evidence>
<protein>
    <submittedName>
        <fullName evidence="2">Enoyl-CoA hydratase</fullName>
        <ecNumber evidence="2">4.2.1.17</ecNumber>
    </submittedName>
</protein>
<accession>A0ABY4W183</accession>
<dbReference type="Proteomes" id="UP001056291">
    <property type="component" value="Chromosome"/>
</dbReference>
<dbReference type="EC" id="4.2.1.17" evidence="2"/>
<dbReference type="EMBL" id="CP098747">
    <property type="protein sequence ID" value="USG60936.1"/>
    <property type="molecule type" value="Genomic_DNA"/>
</dbReference>
<proteinExistence type="inferred from homology"/>
<dbReference type="SUPFAM" id="SSF52096">
    <property type="entry name" value="ClpP/crotonase"/>
    <property type="match status" value="1"/>
</dbReference>
<dbReference type="RefSeq" id="WP_251933875.1">
    <property type="nucleotide sequence ID" value="NZ_CP098747.1"/>
</dbReference>
<evidence type="ECO:0000313" key="3">
    <source>
        <dbReference type="Proteomes" id="UP001056291"/>
    </source>
</evidence>
<sequence length="274" mass="30067">MTYEHIAFEIHEGVATVTLNRPDKLNAWTRLMEREVRDAMEQSEQDDAVRVIILTGSGRGFCAGADMDLLSGIEDGSEKREPGAVYGTRPYNVAVPADYQTQYSYFPSLSKPVIAAINGPAAGLGMVVSLYCDMRFASRDAIFMTAFAKRGLIAEHGISWMLPRLIGHSAALDLLLSSRKVTAEEALQLGLVNQVHEADSLLPAVQAYAKDLATNVSPRSMAVMKRQVYNAQFQSLNEAVAIGNEEMLKSFSSEDFKEGVAHFVEKRAPNFSGR</sequence>
<keyword evidence="2" id="KW-0456">Lyase</keyword>
<name>A0ABY4W183_9PROT</name>
<dbReference type="CDD" id="cd06558">
    <property type="entry name" value="crotonase-like"/>
    <property type="match status" value="1"/>
</dbReference>
<dbReference type="NCBIfam" id="NF004857">
    <property type="entry name" value="PRK06210.1"/>
    <property type="match status" value="1"/>
</dbReference>